<dbReference type="Proteomes" id="UP000031982">
    <property type="component" value="Unassembled WGS sequence"/>
</dbReference>
<proteinExistence type="predicted"/>
<name>A0ABR5ANV0_BACBA</name>
<reference evidence="1 2" key="1">
    <citation type="submission" date="2015-01" db="EMBL/GenBank/DDBJ databases">
        <title>Genome Assembly of Bacillus badius MTCC 1458.</title>
        <authorList>
            <person name="Verma A."/>
            <person name="Khatri I."/>
            <person name="Mual P."/>
            <person name="Subramanian S."/>
            <person name="Krishnamurthi S."/>
        </authorList>
    </citation>
    <scope>NUCLEOTIDE SEQUENCE [LARGE SCALE GENOMIC DNA]</scope>
    <source>
        <strain evidence="1 2">MTCC 1458</strain>
    </source>
</reference>
<keyword evidence="2" id="KW-1185">Reference proteome</keyword>
<accession>A0ABR5ANV0</accession>
<dbReference type="EMBL" id="JXLP01000031">
    <property type="protein sequence ID" value="KIL72715.1"/>
    <property type="molecule type" value="Genomic_DNA"/>
</dbReference>
<dbReference type="RefSeq" id="WP_041114621.1">
    <property type="nucleotide sequence ID" value="NZ_JARTHD010000007.1"/>
</dbReference>
<comment type="caution">
    <text evidence="1">The sequence shown here is derived from an EMBL/GenBank/DDBJ whole genome shotgun (WGS) entry which is preliminary data.</text>
</comment>
<evidence type="ECO:0000313" key="2">
    <source>
        <dbReference type="Proteomes" id="UP000031982"/>
    </source>
</evidence>
<sequence>MLVHNKGEHARHIGVYLNPGTNELSEEEAAKFTKVYENPRLQHLMSDIEVVKENEDESSSAFAKLTADKAIELVKATSEIALLEEFRADEVSNNNRKTVLKAIDSQVEVLNQPHDEEPFIDGQE</sequence>
<evidence type="ECO:0000313" key="1">
    <source>
        <dbReference type="EMBL" id="KIL72715.1"/>
    </source>
</evidence>
<protein>
    <submittedName>
        <fullName evidence="1">Phage protein</fullName>
    </submittedName>
</protein>
<gene>
    <name evidence="1" type="ORF">SD77_3450</name>
</gene>
<organism evidence="1 2">
    <name type="scientific">Bacillus badius</name>
    <dbReference type="NCBI Taxonomy" id="1455"/>
    <lineage>
        <taxon>Bacteria</taxon>
        <taxon>Bacillati</taxon>
        <taxon>Bacillota</taxon>
        <taxon>Bacilli</taxon>
        <taxon>Bacillales</taxon>
        <taxon>Bacillaceae</taxon>
        <taxon>Pseudobacillus</taxon>
    </lineage>
</organism>